<dbReference type="InterPro" id="IPR039974">
    <property type="entry name" value="Splicing_factor_SLU7"/>
</dbReference>
<name>A0A0J8B0L1_BETVV</name>
<dbReference type="PANTHER" id="PTHR12942:SF2">
    <property type="entry name" value="PRE-MRNA-SPLICING FACTOR SLU7"/>
    <property type="match status" value="1"/>
</dbReference>
<evidence type="ECO:0000256" key="5">
    <source>
        <dbReference type="ARBA" id="ARBA00023187"/>
    </source>
</evidence>
<accession>A0A0J8B0L1</accession>
<dbReference type="GO" id="GO:0005681">
    <property type="term" value="C:spliceosomal complex"/>
    <property type="evidence" value="ECO:0007669"/>
    <property type="project" value="UniProtKB-UniRule"/>
</dbReference>
<dbReference type="Proteomes" id="UP000035740">
    <property type="component" value="Unassembled WGS sequence"/>
</dbReference>
<comment type="similarity">
    <text evidence="2 7">Belongs to the SLU7 family.</text>
</comment>
<evidence type="ECO:0000256" key="6">
    <source>
        <dbReference type="ARBA" id="ARBA00023242"/>
    </source>
</evidence>
<dbReference type="GO" id="GO:0030628">
    <property type="term" value="F:pre-mRNA 3'-splice site binding"/>
    <property type="evidence" value="ECO:0007669"/>
    <property type="project" value="UniProtKB-UniRule"/>
</dbReference>
<evidence type="ECO:0000256" key="7">
    <source>
        <dbReference type="RuleBase" id="RU367071"/>
    </source>
</evidence>
<keyword evidence="5 7" id="KW-0508">mRNA splicing</keyword>
<evidence type="ECO:0000313" key="9">
    <source>
        <dbReference type="EMBL" id="KMS93442.1"/>
    </source>
</evidence>
<dbReference type="AlphaFoldDB" id="A0A0J8B0L1"/>
<reference evidence="9 10" key="1">
    <citation type="journal article" date="2014" name="Nature">
        <title>The genome of the recently domesticated crop plant sugar beet (Beta vulgaris).</title>
        <authorList>
            <person name="Dohm J.C."/>
            <person name="Minoche A.E."/>
            <person name="Holtgrawe D."/>
            <person name="Capella-Gutierrez S."/>
            <person name="Zakrzewski F."/>
            <person name="Tafer H."/>
            <person name="Rupp O."/>
            <person name="Sorensen T.R."/>
            <person name="Stracke R."/>
            <person name="Reinhardt R."/>
            <person name="Goesmann A."/>
            <person name="Kraft T."/>
            <person name="Schulz B."/>
            <person name="Stadler P.F."/>
            <person name="Schmidt T."/>
            <person name="Gabaldon T."/>
            <person name="Lehrach H."/>
            <person name="Weisshaar B."/>
            <person name="Himmelbauer H."/>
        </authorList>
    </citation>
    <scope>NUCLEOTIDE SEQUENCE [LARGE SCALE GENOMIC DNA]</scope>
    <source>
        <tissue evidence="9">Taproot</tissue>
    </source>
</reference>
<keyword evidence="6 7" id="KW-0539">Nucleus</keyword>
<keyword evidence="8" id="KW-0812">Transmembrane</keyword>
<organism evidence="9 10">
    <name type="scientific">Beta vulgaris subsp. vulgaris</name>
    <name type="common">Beet</name>
    <dbReference type="NCBI Taxonomy" id="3555"/>
    <lineage>
        <taxon>Eukaryota</taxon>
        <taxon>Viridiplantae</taxon>
        <taxon>Streptophyta</taxon>
        <taxon>Embryophyta</taxon>
        <taxon>Tracheophyta</taxon>
        <taxon>Spermatophyta</taxon>
        <taxon>Magnoliopsida</taxon>
        <taxon>eudicotyledons</taxon>
        <taxon>Gunneridae</taxon>
        <taxon>Pentapetalae</taxon>
        <taxon>Caryophyllales</taxon>
        <taxon>Chenopodiaceae</taxon>
        <taxon>Betoideae</taxon>
        <taxon>Beta</taxon>
    </lineage>
</organism>
<evidence type="ECO:0000256" key="8">
    <source>
        <dbReference type="SAM" id="Phobius"/>
    </source>
</evidence>
<comment type="subcellular location">
    <subcellularLocation>
        <location evidence="1 7">Nucleus</location>
    </subcellularLocation>
</comment>
<dbReference type="GO" id="GO:0000398">
    <property type="term" value="P:mRNA splicing, via spliceosome"/>
    <property type="evidence" value="ECO:0007669"/>
    <property type="project" value="UniProtKB-UniRule"/>
</dbReference>
<sequence length="134" mass="15302">RLVRLPRFAFLRNSESVLGYLNAAHPSLKHQKADSLPEDSDIHRYRRRGLIGSVAKGYRKGACQNCGAISHQAKDCVERPRKRGAALTNKNICPDEVIIWIFVLFFINIASKFFIACFLVRFPNFVVAHAYSYF</sequence>
<dbReference type="EMBL" id="KQ102720">
    <property type="protein sequence ID" value="KMS93442.1"/>
    <property type="molecule type" value="Genomic_DNA"/>
</dbReference>
<proteinExistence type="inferred from homology"/>
<evidence type="ECO:0000313" key="10">
    <source>
        <dbReference type="Proteomes" id="UP000035740"/>
    </source>
</evidence>
<dbReference type="OrthoDB" id="249612at2759"/>
<evidence type="ECO:0000256" key="1">
    <source>
        <dbReference type="ARBA" id="ARBA00004123"/>
    </source>
</evidence>
<keyword evidence="3 7" id="KW-0507">mRNA processing</keyword>
<keyword evidence="8" id="KW-1133">Transmembrane helix</keyword>
<keyword evidence="4 7" id="KW-0747">Spliceosome</keyword>
<comment type="subunit">
    <text evidence="7">Associated with the spliceosome.</text>
</comment>
<protein>
    <recommendedName>
        <fullName evidence="7">Pre-mRNA-splicing factor SLU7</fullName>
    </recommendedName>
</protein>
<evidence type="ECO:0000256" key="4">
    <source>
        <dbReference type="ARBA" id="ARBA00022728"/>
    </source>
</evidence>
<evidence type="ECO:0000256" key="2">
    <source>
        <dbReference type="ARBA" id="ARBA00007203"/>
    </source>
</evidence>
<comment type="function">
    <text evidence="7">Involved in pre-mRNA splicing.</text>
</comment>
<evidence type="ECO:0000256" key="3">
    <source>
        <dbReference type="ARBA" id="ARBA00022664"/>
    </source>
</evidence>
<feature type="non-terminal residue" evidence="9">
    <location>
        <position position="1"/>
    </location>
</feature>
<dbReference type="PANTHER" id="PTHR12942">
    <property type="entry name" value="STEP II SPLICING FACTOR SLU7"/>
    <property type="match status" value="1"/>
</dbReference>
<feature type="transmembrane region" description="Helical" evidence="8">
    <location>
        <begin position="97"/>
        <end position="120"/>
    </location>
</feature>
<keyword evidence="10" id="KW-1185">Reference proteome</keyword>
<keyword evidence="8" id="KW-0472">Membrane</keyword>
<gene>
    <name evidence="9" type="ORF">BVRB_031440</name>
</gene>
<dbReference type="Gramene" id="KMS93442">
    <property type="protein sequence ID" value="KMS93442"/>
    <property type="gene ID" value="BVRB_031440"/>
</dbReference>